<accession>A0A2C6AXC8</accession>
<comment type="caution">
    <text evidence="1">The sequence shown here is derived from an EMBL/GenBank/DDBJ whole genome shotgun (WGS) entry which is preliminary data.</text>
</comment>
<name>A0A2C6AXC8_FUSNP</name>
<gene>
    <name evidence="1" type="ORF">CA840_04055</name>
</gene>
<sequence>MSKYKIGFLVNSNANAFCKNVEVIDLVDDYGYSEEEAEEIIKDEDKMIELLKEWVWDSIETNVEYLETEEEVKNWWSIGD</sequence>
<dbReference type="AlphaFoldDB" id="A0A2C6AXC8"/>
<proteinExistence type="predicted"/>
<evidence type="ECO:0000313" key="2">
    <source>
        <dbReference type="Proteomes" id="UP000225199"/>
    </source>
</evidence>
<protein>
    <submittedName>
        <fullName evidence="1">Uncharacterized protein</fullName>
    </submittedName>
</protein>
<dbReference type="Proteomes" id="UP000225199">
    <property type="component" value="Unassembled WGS sequence"/>
</dbReference>
<evidence type="ECO:0000313" key="1">
    <source>
        <dbReference type="EMBL" id="PHH96573.1"/>
    </source>
</evidence>
<dbReference type="RefSeq" id="WP_098978578.1">
    <property type="nucleotide sequence ID" value="NZ_NIRJ01000001.1"/>
</dbReference>
<organism evidence="1 2">
    <name type="scientific">Fusobacterium nucleatum subsp. polymorphum</name>
    <name type="common">Fusobacterium polymorphum</name>
    <dbReference type="NCBI Taxonomy" id="76857"/>
    <lineage>
        <taxon>Bacteria</taxon>
        <taxon>Fusobacteriati</taxon>
        <taxon>Fusobacteriota</taxon>
        <taxon>Fusobacteriia</taxon>
        <taxon>Fusobacteriales</taxon>
        <taxon>Fusobacteriaceae</taxon>
        <taxon>Fusobacterium</taxon>
    </lineage>
</organism>
<reference evidence="1 2" key="1">
    <citation type="submission" date="2017-06" db="EMBL/GenBank/DDBJ databases">
        <title>Draft genome sequence of Fusobacterium nucleatum subsp. polymorphum KCOM 1002 (=ChDC F175).</title>
        <authorList>
            <person name="Kook J.-K."/>
            <person name="Park S.-N."/>
            <person name="Lim Y.K."/>
            <person name="Roh H."/>
        </authorList>
    </citation>
    <scope>NUCLEOTIDE SEQUENCE [LARGE SCALE GENOMIC DNA]</scope>
    <source>
        <strain evidence="2">KCOM 1002 (ChDC F175)</strain>
    </source>
</reference>
<dbReference type="EMBL" id="NIRJ01000001">
    <property type="protein sequence ID" value="PHH96573.1"/>
    <property type="molecule type" value="Genomic_DNA"/>
</dbReference>